<keyword evidence="3" id="KW-1185">Reference proteome</keyword>
<name>A0A7J8LV51_9ROSI</name>
<gene>
    <name evidence="2" type="ORF">Golob_026453</name>
</gene>
<proteinExistence type="predicted"/>
<dbReference type="EMBL" id="JABEZX010000005">
    <property type="protein sequence ID" value="MBA0556345.1"/>
    <property type="molecule type" value="Genomic_DNA"/>
</dbReference>
<accession>A0A7J8LV51</accession>
<evidence type="ECO:0000313" key="2">
    <source>
        <dbReference type="EMBL" id="MBA0556345.1"/>
    </source>
</evidence>
<comment type="caution">
    <text evidence="2">The sequence shown here is derived from an EMBL/GenBank/DDBJ whole genome shotgun (WGS) entry which is preliminary data.</text>
</comment>
<protein>
    <submittedName>
        <fullName evidence="2">Uncharacterized protein</fullName>
    </submittedName>
</protein>
<organism evidence="2 3">
    <name type="scientific">Gossypium lobatum</name>
    <dbReference type="NCBI Taxonomy" id="34289"/>
    <lineage>
        <taxon>Eukaryota</taxon>
        <taxon>Viridiplantae</taxon>
        <taxon>Streptophyta</taxon>
        <taxon>Embryophyta</taxon>
        <taxon>Tracheophyta</taxon>
        <taxon>Spermatophyta</taxon>
        <taxon>Magnoliopsida</taxon>
        <taxon>eudicotyledons</taxon>
        <taxon>Gunneridae</taxon>
        <taxon>Pentapetalae</taxon>
        <taxon>rosids</taxon>
        <taxon>malvids</taxon>
        <taxon>Malvales</taxon>
        <taxon>Malvaceae</taxon>
        <taxon>Malvoideae</taxon>
        <taxon>Gossypium</taxon>
    </lineage>
</organism>
<evidence type="ECO:0000313" key="3">
    <source>
        <dbReference type="Proteomes" id="UP000593572"/>
    </source>
</evidence>
<feature type="non-terminal residue" evidence="2">
    <location>
        <position position="110"/>
    </location>
</feature>
<evidence type="ECO:0000256" key="1">
    <source>
        <dbReference type="SAM" id="MobiDB-lite"/>
    </source>
</evidence>
<reference evidence="2 3" key="1">
    <citation type="journal article" date="2019" name="Genome Biol. Evol.">
        <title>Insights into the evolution of the New World diploid cottons (Gossypium, subgenus Houzingenia) based on genome sequencing.</title>
        <authorList>
            <person name="Grover C.E."/>
            <person name="Arick M.A. 2nd"/>
            <person name="Thrash A."/>
            <person name="Conover J.L."/>
            <person name="Sanders W.S."/>
            <person name="Peterson D.G."/>
            <person name="Frelichowski J.E."/>
            <person name="Scheffler J.A."/>
            <person name="Scheffler B.E."/>
            <person name="Wendel J.F."/>
        </authorList>
    </citation>
    <scope>NUCLEOTIDE SEQUENCE [LARGE SCALE GENOMIC DNA]</scope>
    <source>
        <strain evidence="2">157</strain>
        <tissue evidence="2">Leaf</tissue>
    </source>
</reference>
<dbReference type="Proteomes" id="UP000593572">
    <property type="component" value="Unassembled WGS sequence"/>
</dbReference>
<dbReference type="AlphaFoldDB" id="A0A7J8LV51"/>
<feature type="region of interest" description="Disordered" evidence="1">
    <location>
        <begin position="1"/>
        <end position="29"/>
    </location>
</feature>
<sequence length="110" mass="12414">DSTWRHQRGSRLNSTSQPGGRADNPDNKISISYEKGSSVKIKVGTIKTWKITHDFAASERKEFSGNRCYSVQENGRAKAGLCKQKLKLYMKDDELGPFELDASLYDFHDA</sequence>